<keyword evidence="2" id="KW-1185">Reference proteome</keyword>
<name>A0A1G5KPX0_9BACL</name>
<gene>
    <name evidence="1" type="ORF">SAMN05720606_11652</name>
</gene>
<evidence type="ECO:0008006" key="3">
    <source>
        <dbReference type="Google" id="ProtNLM"/>
    </source>
</evidence>
<dbReference type="STRING" id="582692.SAMN05720606_11652"/>
<dbReference type="EMBL" id="FMVM01000016">
    <property type="protein sequence ID" value="SCZ02160.1"/>
    <property type="molecule type" value="Genomic_DNA"/>
</dbReference>
<sequence>MRKSCRCGHVMELELRTVVYAKKVEIRNVPVFACADCVSYEVLQPVKPDLTECISKLGEQPVKQDVSFGEQNELADLLHEQLLAWPEATDQEMEYRMKEAVEGRINLLLDIMSYAHKAEDKAWIEDTERRLAQLSGFVWQAHFSNAV</sequence>
<proteinExistence type="predicted"/>
<protein>
    <recommendedName>
        <fullName evidence="3">YgiT-type zinc finger domain-containing protein</fullName>
    </recommendedName>
</protein>
<dbReference type="AlphaFoldDB" id="A0A1G5KPX0"/>
<organism evidence="1 2">
    <name type="scientific">Paenibacillus polysaccharolyticus</name>
    <dbReference type="NCBI Taxonomy" id="582692"/>
    <lineage>
        <taxon>Bacteria</taxon>
        <taxon>Bacillati</taxon>
        <taxon>Bacillota</taxon>
        <taxon>Bacilli</taxon>
        <taxon>Bacillales</taxon>
        <taxon>Paenibacillaceae</taxon>
        <taxon>Paenibacillus</taxon>
    </lineage>
</organism>
<accession>A0A1G5KPX0</accession>
<dbReference type="Proteomes" id="UP000198538">
    <property type="component" value="Unassembled WGS sequence"/>
</dbReference>
<evidence type="ECO:0000313" key="2">
    <source>
        <dbReference type="Proteomes" id="UP000198538"/>
    </source>
</evidence>
<reference evidence="2" key="1">
    <citation type="submission" date="2016-10" db="EMBL/GenBank/DDBJ databases">
        <authorList>
            <person name="Varghese N."/>
            <person name="Submissions S."/>
        </authorList>
    </citation>
    <scope>NUCLEOTIDE SEQUENCE [LARGE SCALE GENOMIC DNA]</scope>
    <source>
        <strain evidence="2">BL9</strain>
    </source>
</reference>
<evidence type="ECO:0000313" key="1">
    <source>
        <dbReference type="EMBL" id="SCZ02160.1"/>
    </source>
</evidence>